<dbReference type="EMBL" id="OAPG01000008">
    <property type="protein sequence ID" value="SNX84851.1"/>
    <property type="molecule type" value="Genomic_DNA"/>
</dbReference>
<sequence>MDKIGVMMGCFTCHKVVVPAQKCNAFHLHPSNCNSTTVVECVGSSGQMLEPLVIWKGSWYRLGNHCQMEGVGADWYFASSEKGYISNSLALEWLIRVFEPQKKLADNHKEEWRLLVFDSHGCHVTTDFIDKLTSVGL</sequence>
<feature type="domain" description="DDE-1" evidence="1">
    <location>
        <begin position="36"/>
        <end position="128"/>
    </location>
</feature>
<protein>
    <recommendedName>
        <fullName evidence="1">DDE-1 domain-containing protein</fullName>
    </recommendedName>
</protein>
<dbReference type="Pfam" id="PF03184">
    <property type="entry name" value="DDE_1"/>
    <property type="match status" value="1"/>
</dbReference>
<proteinExistence type="predicted"/>
<accession>A0AAJ4XN53</accession>
<dbReference type="AlphaFoldDB" id="A0AAJ4XN53"/>
<evidence type="ECO:0000313" key="3">
    <source>
        <dbReference type="Proteomes" id="UP001294444"/>
    </source>
</evidence>
<gene>
    <name evidence="2" type="ORF">MEPE_03560</name>
</gene>
<reference evidence="2" key="1">
    <citation type="submission" date="2023-10" db="EMBL/GenBank/DDBJ databases">
        <authorList>
            <person name="Guldener U."/>
        </authorList>
    </citation>
    <scope>NUCLEOTIDE SEQUENCE</scope>
    <source>
        <strain evidence="2">Mp4</strain>
    </source>
</reference>
<dbReference type="InterPro" id="IPR004875">
    <property type="entry name" value="DDE_SF_endonuclease_dom"/>
</dbReference>
<evidence type="ECO:0000259" key="1">
    <source>
        <dbReference type="Pfam" id="PF03184"/>
    </source>
</evidence>
<evidence type="ECO:0000313" key="2">
    <source>
        <dbReference type="EMBL" id="SNX84851.1"/>
    </source>
</evidence>
<comment type="caution">
    <text evidence="2">The sequence shown here is derived from an EMBL/GenBank/DDBJ whole genome shotgun (WGS) entry which is preliminary data.</text>
</comment>
<keyword evidence="3" id="KW-1185">Reference proteome</keyword>
<organism evidence="2 3">
    <name type="scientific">Melanopsichium pennsylvanicum</name>
    <dbReference type="NCBI Taxonomy" id="63383"/>
    <lineage>
        <taxon>Eukaryota</taxon>
        <taxon>Fungi</taxon>
        <taxon>Dikarya</taxon>
        <taxon>Basidiomycota</taxon>
        <taxon>Ustilaginomycotina</taxon>
        <taxon>Ustilaginomycetes</taxon>
        <taxon>Ustilaginales</taxon>
        <taxon>Ustilaginaceae</taxon>
        <taxon>Melanopsichium</taxon>
    </lineage>
</organism>
<dbReference type="GO" id="GO:0003676">
    <property type="term" value="F:nucleic acid binding"/>
    <property type="evidence" value="ECO:0007669"/>
    <property type="project" value="InterPro"/>
</dbReference>
<name>A0AAJ4XN53_9BASI</name>
<dbReference type="Proteomes" id="UP001294444">
    <property type="component" value="Unassembled WGS sequence"/>
</dbReference>